<keyword evidence="1" id="KW-0472">Membrane</keyword>
<keyword evidence="1" id="KW-0812">Transmembrane</keyword>
<sequence length="57" mass="6669">MVSCGIGEEAIQALFRQAFPTWWSALDIFYDCLGASIAYVIFQLWQYRFKTVRARTE</sequence>
<evidence type="ECO:0000313" key="3">
    <source>
        <dbReference type="Proteomes" id="UP000326912"/>
    </source>
</evidence>
<gene>
    <name evidence="2" type="ORF">KDW_62130</name>
</gene>
<protein>
    <submittedName>
        <fullName evidence="2">Uncharacterized protein</fullName>
    </submittedName>
</protein>
<dbReference type="EMBL" id="BKZW01000005">
    <property type="protein sequence ID" value="GER92051.1"/>
    <property type="molecule type" value="Genomic_DNA"/>
</dbReference>
<organism evidence="2 3">
    <name type="scientific">Dictyobacter vulcani</name>
    <dbReference type="NCBI Taxonomy" id="2607529"/>
    <lineage>
        <taxon>Bacteria</taxon>
        <taxon>Bacillati</taxon>
        <taxon>Chloroflexota</taxon>
        <taxon>Ktedonobacteria</taxon>
        <taxon>Ktedonobacterales</taxon>
        <taxon>Dictyobacteraceae</taxon>
        <taxon>Dictyobacter</taxon>
    </lineage>
</organism>
<feature type="transmembrane region" description="Helical" evidence="1">
    <location>
        <begin position="28"/>
        <end position="45"/>
    </location>
</feature>
<evidence type="ECO:0000313" key="2">
    <source>
        <dbReference type="EMBL" id="GER92051.1"/>
    </source>
</evidence>
<dbReference type="AlphaFoldDB" id="A0A5J4KZX0"/>
<evidence type="ECO:0000256" key="1">
    <source>
        <dbReference type="SAM" id="Phobius"/>
    </source>
</evidence>
<proteinExistence type="predicted"/>
<reference evidence="2 3" key="1">
    <citation type="submission" date="2019-10" db="EMBL/GenBank/DDBJ databases">
        <title>Dictyobacter vulcani sp. nov., within the class Ktedonobacteria, isolated from soil of volcanic Mt. Zao.</title>
        <authorList>
            <person name="Zheng Y."/>
            <person name="Wang C.M."/>
            <person name="Sakai Y."/>
            <person name="Abe K."/>
            <person name="Yokota A."/>
            <person name="Yabe S."/>
        </authorList>
    </citation>
    <scope>NUCLEOTIDE SEQUENCE [LARGE SCALE GENOMIC DNA]</scope>
    <source>
        <strain evidence="2 3">W12</strain>
    </source>
</reference>
<keyword evidence="1" id="KW-1133">Transmembrane helix</keyword>
<dbReference type="RefSeq" id="WP_162005758.1">
    <property type="nucleotide sequence ID" value="NZ_BKZW01000005.1"/>
</dbReference>
<accession>A0A5J4KZX0</accession>
<comment type="caution">
    <text evidence="2">The sequence shown here is derived from an EMBL/GenBank/DDBJ whole genome shotgun (WGS) entry which is preliminary data.</text>
</comment>
<dbReference type="Proteomes" id="UP000326912">
    <property type="component" value="Unassembled WGS sequence"/>
</dbReference>
<keyword evidence="3" id="KW-1185">Reference proteome</keyword>
<name>A0A5J4KZX0_9CHLR</name>